<accession>A0A9P6B961</accession>
<protein>
    <submittedName>
        <fullName evidence="1">Uncharacterized protein</fullName>
    </submittedName>
</protein>
<name>A0A9P6B961_9AGAM</name>
<evidence type="ECO:0000313" key="2">
    <source>
        <dbReference type="Proteomes" id="UP000886523"/>
    </source>
</evidence>
<organism evidence="1 2">
    <name type="scientific">Hydnum rufescens UP504</name>
    <dbReference type="NCBI Taxonomy" id="1448309"/>
    <lineage>
        <taxon>Eukaryota</taxon>
        <taxon>Fungi</taxon>
        <taxon>Dikarya</taxon>
        <taxon>Basidiomycota</taxon>
        <taxon>Agaricomycotina</taxon>
        <taxon>Agaricomycetes</taxon>
        <taxon>Cantharellales</taxon>
        <taxon>Hydnaceae</taxon>
        <taxon>Hydnum</taxon>
    </lineage>
</organism>
<proteinExistence type="predicted"/>
<dbReference type="Proteomes" id="UP000886523">
    <property type="component" value="Unassembled WGS sequence"/>
</dbReference>
<gene>
    <name evidence="1" type="ORF">BS47DRAFT_1388103</name>
</gene>
<evidence type="ECO:0000313" key="1">
    <source>
        <dbReference type="EMBL" id="KAF9519552.1"/>
    </source>
</evidence>
<reference evidence="1" key="1">
    <citation type="journal article" date="2020" name="Nat. Commun.">
        <title>Large-scale genome sequencing of mycorrhizal fungi provides insights into the early evolution of symbiotic traits.</title>
        <authorList>
            <person name="Miyauchi S."/>
            <person name="Kiss E."/>
            <person name="Kuo A."/>
            <person name="Drula E."/>
            <person name="Kohler A."/>
            <person name="Sanchez-Garcia M."/>
            <person name="Morin E."/>
            <person name="Andreopoulos B."/>
            <person name="Barry K.W."/>
            <person name="Bonito G."/>
            <person name="Buee M."/>
            <person name="Carver A."/>
            <person name="Chen C."/>
            <person name="Cichocki N."/>
            <person name="Clum A."/>
            <person name="Culley D."/>
            <person name="Crous P.W."/>
            <person name="Fauchery L."/>
            <person name="Girlanda M."/>
            <person name="Hayes R.D."/>
            <person name="Keri Z."/>
            <person name="LaButti K."/>
            <person name="Lipzen A."/>
            <person name="Lombard V."/>
            <person name="Magnuson J."/>
            <person name="Maillard F."/>
            <person name="Murat C."/>
            <person name="Nolan M."/>
            <person name="Ohm R.A."/>
            <person name="Pangilinan J."/>
            <person name="Pereira M.F."/>
            <person name="Perotto S."/>
            <person name="Peter M."/>
            <person name="Pfister S."/>
            <person name="Riley R."/>
            <person name="Sitrit Y."/>
            <person name="Stielow J.B."/>
            <person name="Szollosi G."/>
            <person name="Zifcakova L."/>
            <person name="Stursova M."/>
            <person name="Spatafora J.W."/>
            <person name="Tedersoo L."/>
            <person name="Vaario L.M."/>
            <person name="Yamada A."/>
            <person name="Yan M."/>
            <person name="Wang P."/>
            <person name="Xu J."/>
            <person name="Bruns T."/>
            <person name="Baldrian P."/>
            <person name="Vilgalys R."/>
            <person name="Dunand C."/>
            <person name="Henrissat B."/>
            <person name="Grigoriev I.V."/>
            <person name="Hibbett D."/>
            <person name="Nagy L.G."/>
            <person name="Martin F.M."/>
        </authorList>
    </citation>
    <scope>NUCLEOTIDE SEQUENCE</scope>
    <source>
        <strain evidence="1">UP504</strain>
    </source>
</reference>
<comment type="caution">
    <text evidence="1">The sequence shown here is derived from an EMBL/GenBank/DDBJ whole genome shotgun (WGS) entry which is preliminary data.</text>
</comment>
<keyword evidence="2" id="KW-1185">Reference proteome</keyword>
<dbReference type="EMBL" id="MU128917">
    <property type="protein sequence ID" value="KAF9519552.1"/>
    <property type="molecule type" value="Genomic_DNA"/>
</dbReference>
<sequence>MAEPEFDLTVIGAPNPSSIHNEYVHIHLAADIYDKNIIWVHPTLLYSSLNTLHPPLQLSASLSTSHDMAPAIMTDDRTSTYYMFELKELPSNPGIEIVRTTTRAAGSPSQHLRLSQSSLSLTQLKSSIITTLSLH</sequence>
<dbReference type="AlphaFoldDB" id="A0A9P6B961"/>